<feature type="domain" description="FHA" evidence="2">
    <location>
        <begin position="23"/>
        <end position="72"/>
    </location>
</feature>
<dbReference type="Gene3D" id="2.60.200.20">
    <property type="match status" value="2"/>
</dbReference>
<keyword evidence="4" id="KW-1185">Reference proteome</keyword>
<evidence type="ECO:0000259" key="2">
    <source>
        <dbReference type="PROSITE" id="PS50006"/>
    </source>
</evidence>
<evidence type="ECO:0000313" key="4">
    <source>
        <dbReference type="Proteomes" id="UP000031631"/>
    </source>
</evidence>
<accession>A0A7U6JIU2</accession>
<name>A0A7U6JIU2_9GAMM</name>
<dbReference type="SMART" id="SM00240">
    <property type="entry name" value="FHA"/>
    <property type="match status" value="1"/>
</dbReference>
<dbReference type="CDD" id="cd00060">
    <property type="entry name" value="FHA"/>
    <property type="match status" value="2"/>
</dbReference>
<dbReference type="PROSITE" id="PS50006">
    <property type="entry name" value="FHA_DOMAIN"/>
    <property type="match status" value="1"/>
</dbReference>
<organism evidence="3 4">
    <name type="scientific">Thiolapillus brandeum</name>
    <dbReference type="NCBI Taxonomy" id="1076588"/>
    <lineage>
        <taxon>Bacteria</taxon>
        <taxon>Pseudomonadati</taxon>
        <taxon>Pseudomonadota</taxon>
        <taxon>Gammaproteobacteria</taxon>
        <taxon>Chromatiales</taxon>
        <taxon>Sedimenticolaceae</taxon>
        <taxon>Thiolapillus</taxon>
    </lineage>
</organism>
<protein>
    <recommendedName>
        <fullName evidence="2">FHA domain-containing protein</fullName>
    </recommendedName>
</protein>
<dbReference type="InterPro" id="IPR050923">
    <property type="entry name" value="Cell_Proc_Reg/RNA_Proc"/>
</dbReference>
<dbReference type="KEGG" id="tbn:TBH_C2306"/>
<gene>
    <name evidence="3" type="ORF">TBH_C2306</name>
</gene>
<dbReference type="GO" id="GO:0003723">
    <property type="term" value="F:RNA binding"/>
    <property type="evidence" value="ECO:0007669"/>
    <property type="project" value="UniProtKB-KW"/>
</dbReference>
<dbReference type="AlphaFoldDB" id="A0A7U6JIU2"/>
<dbReference type="SUPFAM" id="SSF49879">
    <property type="entry name" value="SMAD/FHA domain"/>
    <property type="match status" value="2"/>
</dbReference>
<dbReference type="EMBL" id="AP012273">
    <property type="protein sequence ID" value="BAO45217.1"/>
    <property type="molecule type" value="Genomic_DNA"/>
</dbReference>
<reference evidence="3 4" key="1">
    <citation type="journal article" date="2014" name="PLoS ONE">
        <title>Physiological and genomic features of a novel sulfur-oxidizing gammaproteobacterium belonging to a previously uncultivated symbiotic lineage isolated from a hydrothermal vent.</title>
        <authorList>
            <person name="Nunoura T."/>
            <person name="Takaki Y."/>
            <person name="Kazama H."/>
            <person name="Kakuta J."/>
            <person name="Shimamura S."/>
            <person name="Makita H."/>
            <person name="Hirai M."/>
            <person name="Miyazaki M."/>
            <person name="Takai K."/>
        </authorList>
    </citation>
    <scope>NUCLEOTIDE SEQUENCE [LARGE SCALE GENOMIC DNA]</scope>
    <source>
        <strain evidence="3 4">Hiromi1</strain>
    </source>
</reference>
<evidence type="ECO:0000256" key="1">
    <source>
        <dbReference type="PROSITE-ProRule" id="PRU00182"/>
    </source>
</evidence>
<evidence type="ECO:0000313" key="3">
    <source>
        <dbReference type="EMBL" id="BAO45217.1"/>
    </source>
</evidence>
<dbReference type="Proteomes" id="UP000031631">
    <property type="component" value="Chromosome"/>
</dbReference>
<dbReference type="InterPro" id="IPR008984">
    <property type="entry name" value="SMAD_FHA_dom_sf"/>
</dbReference>
<sequence>MAYLRVYLNNALLDQFELTDDILTIGRARDNDIVLDNPGVSSHHATVKAKGIGHVLEDHDSTNGTFINNKRIKEQNLAFRDEIQIYNFVLKYMPRARLATTEEQESSTTPTEHAATVEIAISDVNALKKLRKRKKLGQLTPTEPGRQAEQHILKDIHCSLGRARDADIHVGGWFAPKTAAIIVRQHNAYHLIPQKRGKVKLNGLPITAESVLKPGDRISVRGKEYLFQYTPSHGN</sequence>
<dbReference type="PANTHER" id="PTHR23308">
    <property type="entry name" value="NUCLEAR INHIBITOR OF PROTEIN PHOSPHATASE-1"/>
    <property type="match status" value="1"/>
</dbReference>
<dbReference type="Pfam" id="PF00498">
    <property type="entry name" value="FHA"/>
    <property type="match status" value="1"/>
</dbReference>
<keyword evidence="1" id="KW-0694">RNA-binding</keyword>
<dbReference type="PROSITE" id="PS50889">
    <property type="entry name" value="S4"/>
    <property type="match status" value="1"/>
</dbReference>
<dbReference type="OrthoDB" id="151099at2"/>
<proteinExistence type="predicted"/>
<dbReference type="InterPro" id="IPR000253">
    <property type="entry name" value="FHA_dom"/>
</dbReference>
<dbReference type="RefSeq" id="WP_052470142.1">
    <property type="nucleotide sequence ID" value="NZ_AP012273.1"/>
</dbReference>